<proteinExistence type="predicted"/>
<dbReference type="RefSeq" id="WP_224040590.1">
    <property type="nucleotide sequence ID" value="NZ_CAJZAH010000001.1"/>
</dbReference>
<keyword evidence="2" id="KW-1185">Reference proteome</keyword>
<dbReference type="EMBL" id="CAJZAH010000001">
    <property type="protein sequence ID" value="CAG9169442.1"/>
    <property type="molecule type" value="Genomic_DNA"/>
</dbReference>
<organism evidence="1 2">
    <name type="scientific">Cupriavidus respiraculi</name>
    <dbReference type="NCBI Taxonomy" id="195930"/>
    <lineage>
        <taxon>Bacteria</taxon>
        <taxon>Pseudomonadati</taxon>
        <taxon>Pseudomonadota</taxon>
        <taxon>Betaproteobacteria</taxon>
        <taxon>Burkholderiales</taxon>
        <taxon>Burkholderiaceae</taxon>
        <taxon>Cupriavidus</taxon>
    </lineage>
</organism>
<reference evidence="1 2" key="1">
    <citation type="submission" date="2021-08" db="EMBL/GenBank/DDBJ databases">
        <authorList>
            <person name="Peeters C."/>
        </authorList>
    </citation>
    <scope>NUCLEOTIDE SEQUENCE [LARGE SCALE GENOMIC DNA]</scope>
    <source>
        <strain evidence="1 2">LMG 21510</strain>
    </source>
</reference>
<name>A0ABM8WPX8_9BURK</name>
<accession>A0ABM8WPX8</accession>
<dbReference type="Proteomes" id="UP000721236">
    <property type="component" value="Unassembled WGS sequence"/>
</dbReference>
<sequence>MDLRIRMACVACLAIAQAWTLGWARADTRVDDDVLPVHAELVPDEELALARGKFLGASLVSGFMVEMMSRWQNDRAIATAAASVSAAGLAVDRAMAQVSANLSARVEALGNAPVTGNGGAASSQMRVDGVGQVAQIAGDGNTAGNAGTIAATTAPPPAVVAHSPAPQVAQGNGMTASAGIGPAGGVELAIESPAGQAIQRAQAGGLIQVARITGDAQHVLNQTSITLHVQQLSIRQLSQGGMRDALSAIASMRR</sequence>
<gene>
    <name evidence="1" type="ORF">LMG21510_01430</name>
</gene>
<protein>
    <submittedName>
        <fullName evidence="1">Uncharacterized protein</fullName>
    </submittedName>
</protein>
<evidence type="ECO:0000313" key="1">
    <source>
        <dbReference type="EMBL" id="CAG9169442.1"/>
    </source>
</evidence>
<evidence type="ECO:0000313" key="2">
    <source>
        <dbReference type="Proteomes" id="UP000721236"/>
    </source>
</evidence>
<comment type="caution">
    <text evidence="1">The sequence shown here is derived from an EMBL/GenBank/DDBJ whole genome shotgun (WGS) entry which is preliminary data.</text>
</comment>